<evidence type="ECO:0000313" key="3">
    <source>
        <dbReference type="Proteomes" id="UP000272942"/>
    </source>
</evidence>
<dbReference type="Proteomes" id="UP000272942">
    <property type="component" value="Unassembled WGS sequence"/>
</dbReference>
<evidence type="ECO:0000313" key="4">
    <source>
        <dbReference type="WBParaSite" id="ECPE_0001603201-mRNA-1"/>
    </source>
</evidence>
<organism evidence="4">
    <name type="scientific">Echinostoma caproni</name>
    <dbReference type="NCBI Taxonomy" id="27848"/>
    <lineage>
        <taxon>Eukaryota</taxon>
        <taxon>Metazoa</taxon>
        <taxon>Spiralia</taxon>
        <taxon>Lophotrochozoa</taxon>
        <taxon>Platyhelminthes</taxon>
        <taxon>Trematoda</taxon>
        <taxon>Digenea</taxon>
        <taxon>Plagiorchiida</taxon>
        <taxon>Echinostomata</taxon>
        <taxon>Echinostomatoidea</taxon>
        <taxon>Echinostomatidae</taxon>
        <taxon>Echinostoma</taxon>
    </lineage>
</organism>
<dbReference type="EMBL" id="UZAN01062563">
    <property type="protein sequence ID" value="VDP93264.1"/>
    <property type="molecule type" value="Genomic_DNA"/>
</dbReference>
<keyword evidence="3" id="KW-1185">Reference proteome</keyword>
<proteinExistence type="predicted"/>
<dbReference type="WBParaSite" id="ECPE_0001603201-mRNA-1">
    <property type="protein sequence ID" value="ECPE_0001603201-mRNA-1"/>
    <property type="gene ID" value="ECPE_0001603201"/>
</dbReference>
<name>A0A183B9V7_9TREM</name>
<gene>
    <name evidence="2" type="ORF">ECPE_LOCUS15992</name>
</gene>
<evidence type="ECO:0000256" key="1">
    <source>
        <dbReference type="SAM" id="MobiDB-lite"/>
    </source>
</evidence>
<accession>A0A183B9V7</accession>
<sequence>MKRNFENRTNTGISKRPGNNDASEIDHVAQTNLSEKPRGSSGASCSSSDDDSDDEAVYFVAGKYDPVHRRVVAWDPDIARMIKPP</sequence>
<reference evidence="4" key="1">
    <citation type="submission" date="2016-06" db="UniProtKB">
        <authorList>
            <consortium name="WormBaseParasite"/>
        </authorList>
    </citation>
    <scope>IDENTIFICATION</scope>
</reference>
<evidence type="ECO:0000313" key="2">
    <source>
        <dbReference type="EMBL" id="VDP93264.1"/>
    </source>
</evidence>
<reference evidence="2 3" key="2">
    <citation type="submission" date="2018-11" db="EMBL/GenBank/DDBJ databases">
        <authorList>
            <consortium name="Pathogen Informatics"/>
        </authorList>
    </citation>
    <scope>NUCLEOTIDE SEQUENCE [LARGE SCALE GENOMIC DNA]</scope>
    <source>
        <strain evidence="2 3">Egypt</strain>
    </source>
</reference>
<protein>
    <submittedName>
        <fullName evidence="4">ELM2 domain-containing protein</fullName>
    </submittedName>
</protein>
<feature type="region of interest" description="Disordered" evidence="1">
    <location>
        <begin position="1"/>
        <end position="53"/>
    </location>
</feature>
<dbReference type="AlphaFoldDB" id="A0A183B9V7"/>